<organism evidence="1">
    <name type="scientific">marine metagenome</name>
    <dbReference type="NCBI Taxonomy" id="408172"/>
    <lineage>
        <taxon>unclassified sequences</taxon>
        <taxon>metagenomes</taxon>
        <taxon>ecological metagenomes</taxon>
    </lineage>
</organism>
<proteinExistence type="predicted"/>
<gene>
    <name evidence="1" type="ORF">METZ01_LOCUS87588</name>
</gene>
<reference evidence="1" key="1">
    <citation type="submission" date="2018-05" db="EMBL/GenBank/DDBJ databases">
        <authorList>
            <person name="Lanie J.A."/>
            <person name="Ng W.-L."/>
            <person name="Kazmierczak K.M."/>
            <person name="Andrzejewski T.M."/>
            <person name="Davidsen T.M."/>
            <person name="Wayne K.J."/>
            <person name="Tettelin H."/>
            <person name="Glass J.I."/>
            <person name="Rusch D."/>
            <person name="Podicherti R."/>
            <person name="Tsui H.-C.T."/>
            <person name="Winkler M.E."/>
        </authorList>
    </citation>
    <scope>NUCLEOTIDE SEQUENCE</scope>
</reference>
<sequence>MEVPEMNDYLKNSMVFMVVNYGR</sequence>
<evidence type="ECO:0000313" key="1">
    <source>
        <dbReference type="EMBL" id="SVA34734.1"/>
    </source>
</evidence>
<dbReference type="EMBL" id="UINC01007714">
    <property type="protein sequence ID" value="SVA34734.1"/>
    <property type="molecule type" value="Genomic_DNA"/>
</dbReference>
<name>A0A381V3F1_9ZZZZ</name>
<dbReference type="AlphaFoldDB" id="A0A381V3F1"/>
<accession>A0A381V3F1</accession>
<protein>
    <submittedName>
        <fullName evidence="1">Uncharacterized protein</fullName>
    </submittedName>
</protein>